<accession>A0A249Y2L1</accession>
<dbReference type="Proteomes" id="UP000224362">
    <property type="component" value="Segment"/>
</dbReference>
<proteinExistence type="predicted"/>
<sequence length="109" mass="12672">MRYLPQNQVIENLVDVYIVNALISSNPHLAPYFYYNLNLTVHSVEVIDDELLVANIEFYLVDDNGTPVCKPVFCKVDVENYFPLADFFNMDDGSMLDRDEFEDSDYRGF</sequence>
<organism evidence="1 2">
    <name type="scientific">Serratia phage 2050H1</name>
    <dbReference type="NCBI Taxonomy" id="2024250"/>
    <lineage>
        <taxon>Viruses</taxon>
        <taxon>Duplodnaviria</taxon>
        <taxon>Heunggongvirae</taxon>
        <taxon>Uroviricota</taxon>
        <taxon>Caudoviricetes</taxon>
        <taxon>Pantevenvirales</taxon>
        <taxon>Ackermannviridae</taxon>
        <taxon>Miltonvirus</taxon>
        <taxon>Miltonvirus MAM1</taxon>
    </lineage>
</organism>
<dbReference type="EMBL" id="MF285619">
    <property type="protein sequence ID" value="ASZ78924.1"/>
    <property type="molecule type" value="Genomic_DNA"/>
</dbReference>
<evidence type="ECO:0000313" key="2">
    <source>
        <dbReference type="Proteomes" id="UP000224362"/>
    </source>
</evidence>
<protein>
    <submittedName>
        <fullName evidence="1">Uncharacterized protein</fullName>
    </submittedName>
</protein>
<gene>
    <name evidence="1" type="ORF">2050H1_158</name>
</gene>
<evidence type="ECO:0000313" key="1">
    <source>
        <dbReference type="EMBL" id="ASZ78924.1"/>
    </source>
</evidence>
<reference evidence="1 2" key="1">
    <citation type="submission" date="2017-06" db="EMBL/GenBank/DDBJ databases">
        <authorList>
            <person name="Kim H.J."/>
            <person name="Triplett B.A."/>
        </authorList>
    </citation>
    <scope>NUCLEOTIDE SEQUENCE [LARGE SCALE GENOMIC DNA]</scope>
</reference>
<name>A0A249Y2L1_9CAUD</name>